<evidence type="ECO:0000313" key="2">
    <source>
        <dbReference type="EMBL" id="MFK2827022.1"/>
    </source>
</evidence>
<dbReference type="EMBL" id="JAUIYO010000019">
    <property type="protein sequence ID" value="MFK2827022.1"/>
    <property type="molecule type" value="Genomic_DNA"/>
</dbReference>
<comment type="caution">
    <text evidence="2">The sequence shown here is derived from an EMBL/GenBank/DDBJ whole genome shotgun (WGS) entry which is preliminary data.</text>
</comment>
<evidence type="ECO:0000259" key="1">
    <source>
        <dbReference type="Pfam" id="PF25425"/>
    </source>
</evidence>
<organism evidence="2 3">
    <name type="scientific">Bacillus lumedeiriae</name>
    <dbReference type="NCBI Taxonomy" id="3058829"/>
    <lineage>
        <taxon>Bacteria</taxon>
        <taxon>Bacillati</taxon>
        <taxon>Bacillota</taxon>
        <taxon>Bacilli</taxon>
        <taxon>Bacillales</taxon>
        <taxon>Bacillaceae</taxon>
        <taxon>Bacillus</taxon>
    </lineage>
</organism>
<name>A0ABW8IBY0_9BACI</name>
<dbReference type="Proteomes" id="UP001619911">
    <property type="component" value="Unassembled WGS sequence"/>
</dbReference>
<protein>
    <recommendedName>
        <fullName evidence="1">YfjL-like N-terminal domain-containing protein</fullName>
    </recommendedName>
</protein>
<sequence>MTKNKKRLVIFMSFMILVAVVLWVLSALFGLPWKEKAIADKVEKHLEKKYEKDFELKESYFSFKDGTYGGIFYPEEDPSMEFHAGEGYAEYKYVDMYPEVLWAHQLQEEIDPEVRKVFPNVKSVHVSYVSYQSLDKVKGPDIPRYDEADAALFPNIELEETFTNSKEQWSAMAGLIHSVQSRTAASEVSFNFIEKETNTEAFVLCPPKSTAVITNAQQAQKHCSMRRYDLETSSLVE</sequence>
<dbReference type="InterPro" id="IPR057359">
    <property type="entry name" value="YfjL_N"/>
</dbReference>
<accession>A0ABW8IBY0</accession>
<dbReference type="Pfam" id="PF25425">
    <property type="entry name" value="YfjL_N"/>
    <property type="match status" value="1"/>
</dbReference>
<dbReference type="RefSeq" id="WP_404318921.1">
    <property type="nucleotide sequence ID" value="NZ_JAUIYO010000019.1"/>
</dbReference>
<reference evidence="2 3" key="1">
    <citation type="submission" date="2023-07" db="EMBL/GenBank/DDBJ databases">
        <title>Bacillus lucianemedeirus sp. nov, a new species isolated from an immunobiological production facility.</title>
        <authorList>
            <person name="Costa L.V."/>
            <person name="Miranda R.V.S.L."/>
            <person name="Brandao M.L.L."/>
            <person name="Reis C.M.F."/>
            <person name="Frazao A.M."/>
            <person name="Cruz F.V."/>
            <person name="Baio P.V.P."/>
            <person name="Veras J.F.C."/>
            <person name="Ramos J.N."/>
            <person name="Vieira V."/>
        </authorList>
    </citation>
    <scope>NUCLEOTIDE SEQUENCE [LARGE SCALE GENOMIC DNA]</scope>
    <source>
        <strain evidence="2 3">B190/17</strain>
    </source>
</reference>
<keyword evidence="3" id="KW-1185">Reference proteome</keyword>
<feature type="domain" description="YfjL-like N-terminal" evidence="1">
    <location>
        <begin position="5"/>
        <end position="68"/>
    </location>
</feature>
<gene>
    <name evidence="2" type="ORF">QYG89_15320</name>
</gene>
<proteinExistence type="predicted"/>
<evidence type="ECO:0000313" key="3">
    <source>
        <dbReference type="Proteomes" id="UP001619911"/>
    </source>
</evidence>